<gene>
    <name evidence="2" type="ORF">BIV24_22130</name>
</gene>
<dbReference type="InterPro" id="IPR046200">
    <property type="entry name" value="DUF6233"/>
</dbReference>
<sequence length="144" mass="15851">MSALPPDAPRLRAILRHLEEQIADNETLGIYLHLQRDAVRAALARAERKTAHRSQRPSRPRRPAPPPADAPDRGELRATGYVIEPKRHPKHPKPALIHLADCTAPQRDTMPVARDQARLGLVKDAEHIAACEVCAPGTSLGIED</sequence>
<feature type="compositionally biased region" description="Basic residues" evidence="1">
    <location>
        <begin position="50"/>
        <end position="62"/>
    </location>
</feature>
<evidence type="ECO:0000256" key="1">
    <source>
        <dbReference type="SAM" id="MobiDB-lite"/>
    </source>
</evidence>
<keyword evidence="3" id="KW-1185">Reference proteome</keyword>
<name>A0A1S2P364_9ACTN</name>
<comment type="caution">
    <text evidence="2">The sequence shown here is derived from an EMBL/GenBank/DDBJ whole genome shotgun (WGS) entry which is preliminary data.</text>
</comment>
<dbReference type="RefSeq" id="WP_071368136.1">
    <property type="nucleotide sequence ID" value="NZ_MLYP01000058.1"/>
</dbReference>
<accession>A0A1S2P364</accession>
<dbReference type="Pfam" id="PF19746">
    <property type="entry name" value="DUF6233"/>
    <property type="match status" value="1"/>
</dbReference>
<reference evidence="2 3" key="1">
    <citation type="submission" date="2016-10" db="EMBL/GenBank/DDBJ databases">
        <title>Genome sequence of Streptomyces sp. MUSC 93.</title>
        <authorList>
            <person name="Lee L.-H."/>
            <person name="Ser H.-L."/>
            <person name="Law J.W.-F."/>
        </authorList>
    </citation>
    <scope>NUCLEOTIDE SEQUENCE [LARGE SCALE GENOMIC DNA]</scope>
    <source>
        <strain evidence="2 3">MUSC 93</strain>
    </source>
</reference>
<dbReference type="EMBL" id="MLYP01000058">
    <property type="protein sequence ID" value="OIJ88273.1"/>
    <property type="molecule type" value="Genomic_DNA"/>
</dbReference>
<dbReference type="Proteomes" id="UP000179935">
    <property type="component" value="Unassembled WGS sequence"/>
</dbReference>
<dbReference type="AlphaFoldDB" id="A0A1S2P364"/>
<evidence type="ECO:0000313" key="2">
    <source>
        <dbReference type="EMBL" id="OIJ88273.1"/>
    </source>
</evidence>
<dbReference type="OrthoDB" id="4220183at2"/>
<feature type="region of interest" description="Disordered" evidence="1">
    <location>
        <begin position="43"/>
        <end position="78"/>
    </location>
</feature>
<protein>
    <submittedName>
        <fullName evidence="2">Uncharacterized protein</fullName>
    </submittedName>
</protein>
<proteinExistence type="predicted"/>
<evidence type="ECO:0000313" key="3">
    <source>
        <dbReference type="Proteomes" id="UP000179935"/>
    </source>
</evidence>
<organism evidence="2 3">
    <name type="scientific">Streptomyces colonosanans</name>
    <dbReference type="NCBI Taxonomy" id="1428652"/>
    <lineage>
        <taxon>Bacteria</taxon>
        <taxon>Bacillati</taxon>
        <taxon>Actinomycetota</taxon>
        <taxon>Actinomycetes</taxon>
        <taxon>Kitasatosporales</taxon>
        <taxon>Streptomycetaceae</taxon>
        <taxon>Streptomyces</taxon>
    </lineage>
</organism>